<evidence type="ECO:0000313" key="3">
    <source>
        <dbReference type="Proteomes" id="UP001595617"/>
    </source>
</evidence>
<feature type="chain" id="PRO_5046988706" evidence="1">
    <location>
        <begin position="24"/>
        <end position="304"/>
    </location>
</feature>
<accession>A0ABV7ZWU8</accession>
<reference evidence="3" key="1">
    <citation type="journal article" date="2019" name="Int. J. Syst. Evol. Microbiol.">
        <title>The Global Catalogue of Microorganisms (GCM) 10K type strain sequencing project: providing services to taxonomists for standard genome sequencing and annotation.</title>
        <authorList>
            <consortium name="The Broad Institute Genomics Platform"/>
            <consortium name="The Broad Institute Genome Sequencing Center for Infectious Disease"/>
            <person name="Wu L."/>
            <person name="Ma J."/>
        </authorList>
    </citation>
    <scope>NUCLEOTIDE SEQUENCE [LARGE SCALE GENOMIC DNA]</scope>
    <source>
        <strain evidence="3">IBRC 10765</strain>
    </source>
</reference>
<dbReference type="Pfam" id="PF10972">
    <property type="entry name" value="CsiV"/>
    <property type="match status" value="1"/>
</dbReference>
<organism evidence="2 3">
    <name type="scientific">Saccharospirillum mangrovi</name>
    <dbReference type="NCBI Taxonomy" id="2161747"/>
    <lineage>
        <taxon>Bacteria</taxon>
        <taxon>Pseudomonadati</taxon>
        <taxon>Pseudomonadota</taxon>
        <taxon>Gammaproteobacteria</taxon>
        <taxon>Oceanospirillales</taxon>
        <taxon>Saccharospirillaceae</taxon>
        <taxon>Saccharospirillum</taxon>
    </lineage>
</organism>
<proteinExistence type="predicted"/>
<sequence length="304" mass="34000">MTLKTQLLGTSLLAALISSPVGAQTAPTEDNPNAGRWYQVEIIVFTQRAPEGDNELWPTFPNLDYGLPAAQLTMADEGVMASTELANDTSSGPLPPSQPAVIWPKIDLTTGQEVPFVELPETLLTLTESAQAIDASAGRRVLLHTGWNMPVYGEQDRTSLRLQGGERYGTHPELDGFIHFHIGRFLHVETDLYHSRYVLTDEPLGAFFSESTPALRPQYSTHENWQGFTDWQPTIDSNNADRFTLRRPTYYVPEESVHLAERRRMPSNEIHYLDSPRLGLVIQFTPYTPVEIFTLNPDITVPGP</sequence>
<evidence type="ECO:0000256" key="1">
    <source>
        <dbReference type="SAM" id="SignalP"/>
    </source>
</evidence>
<keyword evidence="1" id="KW-0732">Signal</keyword>
<feature type="signal peptide" evidence="1">
    <location>
        <begin position="1"/>
        <end position="23"/>
    </location>
</feature>
<dbReference type="Proteomes" id="UP001595617">
    <property type="component" value="Unassembled WGS sequence"/>
</dbReference>
<name>A0ABV7ZWU8_9GAMM</name>
<dbReference type="EMBL" id="JBHRYR010000003">
    <property type="protein sequence ID" value="MFC3852686.1"/>
    <property type="molecule type" value="Genomic_DNA"/>
</dbReference>
<dbReference type="RefSeq" id="WP_380695131.1">
    <property type="nucleotide sequence ID" value="NZ_JBHRYR010000003.1"/>
</dbReference>
<dbReference type="InterPro" id="IPR021241">
    <property type="entry name" value="CsiV"/>
</dbReference>
<evidence type="ECO:0000313" key="2">
    <source>
        <dbReference type="EMBL" id="MFC3852686.1"/>
    </source>
</evidence>
<gene>
    <name evidence="2" type="ORF">ACFOOG_07570</name>
</gene>
<comment type="caution">
    <text evidence="2">The sequence shown here is derived from an EMBL/GenBank/DDBJ whole genome shotgun (WGS) entry which is preliminary data.</text>
</comment>
<keyword evidence="3" id="KW-1185">Reference proteome</keyword>
<protein>
    <submittedName>
        <fullName evidence="2">CsiV family protein</fullName>
    </submittedName>
</protein>